<dbReference type="RefSeq" id="WP_048160244.1">
    <property type="nucleotide sequence ID" value="NZ_LGFD01000038.1"/>
</dbReference>
<evidence type="ECO:0000313" key="2">
    <source>
        <dbReference type="EMBL" id="KUK17057.1"/>
    </source>
</evidence>
<dbReference type="AlphaFoldDB" id="A0A101EKV6"/>
<dbReference type="GeneID" id="8095653"/>
<accession>A0A101EKV6</accession>
<dbReference type="Pfam" id="PF13522">
    <property type="entry name" value="GATase_6"/>
    <property type="match status" value="1"/>
</dbReference>
<gene>
    <name evidence="2" type="ORF">XD54_1662</name>
</gene>
<sequence>MCRVLFAVGNGSEMREFVNALVKSSENDIYKVAFGKNPYHKDGWGFVWISKDGLDYYKTSRPIFEDTKGVRKFLESLDGFGVLLAHTRAASQGTVNLFNAHPLVYSSPEGFNFWFYHNGDLDKQILIDMAGLDNEKLKDISDSYVLGLYLLSSLGSFSKDMILKKFREIVPVVRTTLNTASLFITPSEIKGFVTAYMVRERERDSLYKRYSRLLKVERENLFAIVSSTFEVYSELSFEEVKNRTAFYLTIDLENEKFEIEELTL</sequence>
<keyword evidence="2" id="KW-0808">Transferase</keyword>
<feature type="domain" description="Glutamine amidotransferase type-2" evidence="1">
    <location>
        <begin position="2"/>
        <end position="264"/>
    </location>
</feature>
<dbReference type="InterPro" id="IPR029055">
    <property type="entry name" value="Ntn_hydrolases_N"/>
</dbReference>
<dbReference type="SUPFAM" id="SSF56235">
    <property type="entry name" value="N-terminal nucleophile aminohydrolases (Ntn hydrolases)"/>
    <property type="match status" value="1"/>
</dbReference>
<dbReference type="Proteomes" id="UP000053911">
    <property type="component" value="Unassembled WGS sequence"/>
</dbReference>
<organism evidence="2 3">
    <name type="scientific">Thermococcus sibiricus</name>
    <dbReference type="NCBI Taxonomy" id="172049"/>
    <lineage>
        <taxon>Archaea</taxon>
        <taxon>Methanobacteriati</taxon>
        <taxon>Methanobacteriota</taxon>
        <taxon>Thermococci</taxon>
        <taxon>Thermococcales</taxon>
        <taxon>Thermococcaceae</taxon>
        <taxon>Thermococcus</taxon>
    </lineage>
</organism>
<comment type="caution">
    <text evidence="2">The sequence shown here is derived from an EMBL/GenBank/DDBJ whole genome shotgun (WGS) entry which is preliminary data.</text>
</comment>
<dbReference type="GO" id="GO:0016740">
    <property type="term" value="F:transferase activity"/>
    <property type="evidence" value="ECO:0007669"/>
    <property type="project" value="UniProtKB-KW"/>
</dbReference>
<dbReference type="PANTHER" id="PTHR42824">
    <property type="entry name" value="GLUTAMINE AMIDOTRANSFERASE"/>
    <property type="match status" value="1"/>
</dbReference>
<dbReference type="InterPro" id="IPR017932">
    <property type="entry name" value="GATase_2_dom"/>
</dbReference>
<dbReference type="Gene3D" id="3.60.20.10">
    <property type="entry name" value="Glutamine Phosphoribosylpyrophosphate, subunit 1, domain 1"/>
    <property type="match status" value="1"/>
</dbReference>
<proteinExistence type="predicted"/>
<protein>
    <submittedName>
        <fullName evidence="2">Putative glutamine amidotransferase, class II</fullName>
    </submittedName>
</protein>
<keyword evidence="2" id="KW-0315">Glutamine amidotransferase</keyword>
<dbReference type="PROSITE" id="PS51278">
    <property type="entry name" value="GATASE_TYPE_2"/>
    <property type="match status" value="1"/>
</dbReference>
<dbReference type="EMBL" id="LGFD01000038">
    <property type="protein sequence ID" value="KUK17057.1"/>
    <property type="molecule type" value="Genomic_DNA"/>
</dbReference>
<dbReference type="PATRIC" id="fig|172049.5.peg.1221"/>
<reference evidence="3" key="1">
    <citation type="journal article" date="2015" name="MBio">
        <title>Genome-Resolved Metagenomic Analysis Reveals Roles for Candidate Phyla and Other Microbial Community Members in Biogeochemical Transformations in Oil Reservoirs.</title>
        <authorList>
            <person name="Hu P."/>
            <person name="Tom L."/>
            <person name="Singh A."/>
            <person name="Thomas B.C."/>
            <person name="Baker B.J."/>
            <person name="Piceno Y.M."/>
            <person name="Andersen G.L."/>
            <person name="Banfield J.F."/>
        </authorList>
    </citation>
    <scope>NUCLEOTIDE SEQUENCE [LARGE SCALE GENOMIC DNA]</scope>
</reference>
<dbReference type="PANTHER" id="PTHR42824:SF1">
    <property type="entry name" value="GLUTAMINE AMIDOTRANSFERASE YAFJ-RELATED"/>
    <property type="match status" value="1"/>
</dbReference>
<evidence type="ECO:0000313" key="3">
    <source>
        <dbReference type="Proteomes" id="UP000053911"/>
    </source>
</evidence>
<name>A0A101EKV6_9EURY</name>
<evidence type="ECO:0000259" key="1">
    <source>
        <dbReference type="PROSITE" id="PS51278"/>
    </source>
</evidence>